<name>A0A9W9EIG3_9EURO</name>
<sequence>MADEFKPGRLRLKGVDTGRVEKKKKKKALKKEKKDDAKTQDPAEGPGDKQGEEAPSSPKPGQEEKVEPRRYLTKAQIEFEKRKRERELEKARRGEYKSHKQKVQEFNEGLSRLSEHHDM</sequence>
<feature type="region of interest" description="Disordered" evidence="1">
    <location>
        <begin position="1"/>
        <end position="119"/>
    </location>
</feature>
<dbReference type="AlphaFoldDB" id="A0A9W9EIG3"/>
<dbReference type="GO" id="GO:0005730">
    <property type="term" value="C:nucleolus"/>
    <property type="evidence" value="ECO:0007669"/>
    <property type="project" value="TreeGrafter"/>
</dbReference>
<dbReference type="Proteomes" id="UP001149074">
    <property type="component" value="Unassembled WGS sequence"/>
</dbReference>
<comment type="caution">
    <text evidence="2">The sequence shown here is derived from an EMBL/GenBank/DDBJ whole genome shotgun (WGS) entry which is preliminary data.</text>
</comment>
<proteinExistence type="predicted"/>
<gene>
    <name evidence="2" type="ORF">N7532_011461</name>
</gene>
<feature type="compositionally biased region" description="Basic and acidic residues" evidence="1">
    <location>
        <begin position="77"/>
        <end position="105"/>
    </location>
</feature>
<dbReference type="PANTHER" id="PTHR13282:SF6">
    <property type="entry name" value="PROTEIN FAM32A"/>
    <property type="match status" value="1"/>
</dbReference>
<reference evidence="2" key="1">
    <citation type="submission" date="2022-11" db="EMBL/GenBank/DDBJ databases">
        <authorList>
            <person name="Petersen C."/>
        </authorList>
    </citation>
    <scope>NUCLEOTIDE SEQUENCE</scope>
    <source>
        <strain evidence="2">IBT 30761</strain>
    </source>
</reference>
<dbReference type="Pfam" id="PF08555">
    <property type="entry name" value="FAM32A"/>
    <property type="match status" value="1"/>
</dbReference>
<organism evidence="2 3">
    <name type="scientific">Penicillium argentinense</name>
    <dbReference type="NCBI Taxonomy" id="1131581"/>
    <lineage>
        <taxon>Eukaryota</taxon>
        <taxon>Fungi</taxon>
        <taxon>Dikarya</taxon>
        <taxon>Ascomycota</taxon>
        <taxon>Pezizomycotina</taxon>
        <taxon>Eurotiomycetes</taxon>
        <taxon>Eurotiomycetidae</taxon>
        <taxon>Eurotiales</taxon>
        <taxon>Aspergillaceae</taxon>
        <taxon>Penicillium</taxon>
    </lineage>
</organism>
<dbReference type="GeneID" id="81362931"/>
<evidence type="ECO:0008006" key="4">
    <source>
        <dbReference type="Google" id="ProtNLM"/>
    </source>
</evidence>
<feature type="compositionally biased region" description="Basic and acidic residues" evidence="1">
    <location>
        <begin position="1"/>
        <end position="20"/>
    </location>
</feature>
<feature type="compositionally biased region" description="Basic and acidic residues" evidence="1">
    <location>
        <begin position="32"/>
        <end position="52"/>
    </location>
</feature>
<evidence type="ECO:0000256" key="1">
    <source>
        <dbReference type="SAM" id="MobiDB-lite"/>
    </source>
</evidence>
<evidence type="ECO:0000313" key="2">
    <source>
        <dbReference type="EMBL" id="KAJ5082418.1"/>
    </source>
</evidence>
<dbReference type="EMBL" id="JAPQKI010000011">
    <property type="protein sequence ID" value="KAJ5082418.1"/>
    <property type="molecule type" value="Genomic_DNA"/>
</dbReference>
<dbReference type="RefSeq" id="XP_056468940.1">
    <property type="nucleotide sequence ID" value="XM_056623952.1"/>
</dbReference>
<feature type="compositionally biased region" description="Basic and acidic residues" evidence="1">
    <location>
        <begin position="61"/>
        <end position="70"/>
    </location>
</feature>
<reference evidence="2" key="2">
    <citation type="journal article" date="2023" name="IMA Fungus">
        <title>Comparative genomic study of the Penicillium genus elucidates a diverse pangenome and 15 lateral gene transfer events.</title>
        <authorList>
            <person name="Petersen C."/>
            <person name="Sorensen T."/>
            <person name="Nielsen M.R."/>
            <person name="Sondergaard T.E."/>
            <person name="Sorensen J.L."/>
            <person name="Fitzpatrick D.A."/>
            <person name="Frisvad J.C."/>
            <person name="Nielsen K.L."/>
        </authorList>
    </citation>
    <scope>NUCLEOTIDE SEQUENCE</scope>
    <source>
        <strain evidence="2">IBT 30761</strain>
    </source>
</reference>
<keyword evidence="3" id="KW-1185">Reference proteome</keyword>
<dbReference type="InterPro" id="IPR013865">
    <property type="entry name" value="FAM32A"/>
</dbReference>
<accession>A0A9W9EIG3</accession>
<protein>
    <recommendedName>
        <fullName evidence="4">DUF1754-domain-containing protein</fullName>
    </recommendedName>
</protein>
<dbReference type="PANTHER" id="PTHR13282">
    <property type="entry name" value="PROTEIN FAM32A"/>
    <property type="match status" value="1"/>
</dbReference>
<dbReference type="OrthoDB" id="205403at2759"/>
<feature type="compositionally biased region" description="Basic residues" evidence="1">
    <location>
        <begin position="21"/>
        <end position="31"/>
    </location>
</feature>
<evidence type="ECO:0000313" key="3">
    <source>
        <dbReference type="Proteomes" id="UP001149074"/>
    </source>
</evidence>